<feature type="compositionally biased region" description="Basic and acidic residues" evidence="1">
    <location>
        <begin position="80"/>
        <end position="89"/>
    </location>
</feature>
<dbReference type="AlphaFoldDB" id="A0A0M0LR70"/>
<feature type="region of interest" description="Disordered" evidence="1">
    <location>
        <begin position="462"/>
        <end position="483"/>
    </location>
</feature>
<proteinExistence type="predicted"/>
<evidence type="ECO:0000256" key="1">
    <source>
        <dbReference type="SAM" id="MobiDB-lite"/>
    </source>
</evidence>
<keyword evidence="3" id="KW-1185">Reference proteome</keyword>
<evidence type="ECO:0000313" key="3">
    <source>
        <dbReference type="Proteomes" id="UP000037460"/>
    </source>
</evidence>
<sequence length="518" mass="56879">MGQASFKGDEEDGNSSSNYSDARDEEEEFLHMDHDEQDDQVDNESKQGDHVDEEGGQGDEGSDNSLDDDNPSPPSNNGRPQRERGEGHKAPAWSGTRPPWASKDGLEYFQAASREARDIGKKLFQKTSAMSLGNPNAWKQLADKMRHAFPIYKSDWEVLRNNLWAGTKKKGGGPRRSSLMDAYRLKFATTHADESGEGEAENEMERNCFKLIELEQGVKRDEEKAKAEADKKATQEKGREADVESAFRNKSGKPKGTPGASAAAGADAPRGQRSKPPFPSRESSSGGDASTGARPPKKRKKTKSVYDTLIHTKIPVGMSEPNEDVMLAIGCLDDYESNLWDLAKGMEKEEMEESAAAELMLKPIWRGLVFVGYEPFHRHEPGYTANVVGQLGDWAQHHMTYMTWLSTLSREHMTAMSKACGIQQEKRTGGGDGGGGDRDDIASLGNSIAAAAEKAADAQKAKFAASERRQSEKLTAAADARKDEHAHQLKRLAELEAMKSILSAKEYEDKRASIIASI</sequence>
<organism evidence="2 3">
    <name type="scientific">Chrysochromulina tobinii</name>
    <dbReference type="NCBI Taxonomy" id="1460289"/>
    <lineage>
        <taxon>Eukaryota</taxon>
        <taxon>Haptista</taxon>
        <taxon>Haptophyta</taxon>
        <taxon>Prymnesiophyceae</taxon>
        <taxon>Prymnesiales</taxon>
        <taxon>Chrysochromulinaceae</taxon>
        <taxon>Chrysochromulina</taxon>
    </lineage>
</organism>
<comment type="caution">
    <text evidence="2">The sequence shown here is derived from an EMBL/GenBank/DDBJ whole genome shotgun (WGS) entry which is preliminary data.</text>
</comment>
<feature type="region of interest" description="Disordered" evidence="1">
    <location>
        <begin position="1"/>
        <end position="103"/>
    </location>
</feature>
<evidence type="ECO:0000313" key="2">
    <source>
        <dbReference type="EMBL" id="KOO53529.1"/>
    </source>
</evidence>
<feature type="region of interest" description="Disordered" evidence="1">
    <location>
        <begin position="219"/>
        <end position="304"/>
    </location>
</feature>
<reference evidence="3" key="1">
    <citation type="journal article" date="2015" name="PLoS Genet.">
        <title>Genome Sequence and Transcriptome Analyses of Chrysochromulina tobin: Metabolic Tools for Enhanced Algal Fitness in the Prominent Order Prymnesiales (Haptophyceae).</title>
        <authorList>
            <person name="Hovde B.T."/>
            <person name="Deodato C.R."/>
            <person name="Hunsperger H.M."/>
            <person name="Ryken S.A."/>
            <person name="Yost W."/>
            <person name="Jha R.K."/>
            <person name="Patterson J."/>
            <person name="Monnat R.J. Jr."/>
            <person name="Barlow S.B."/>
            <person name="Starkenburg S.R."/>
            <person name="Cattolico R.A."/>
        </authorList>
    </citation>
    <scope>NUCLEOTIDE SEQUENCE</scope>
    <source>
        <strain evidence="3">CCMP291</strain>
    </source>
</reference>
<name>A0A0M0LR70_9EUKA</name>
<protein>
    <submittedName>
        <fullName evidence="2">Uncharacterized protein</fullName>
    </submittedName>
</protein>
<dbReference type="EMBL" id="JWZX01000193">
    <property type="protein sequence ID" value="KOO53529.1"/>
    <property type="molecule type" value="Genomic_DNA"/>
</dbReference>
<accession>A0A0M0LR70</accession>
<dbReference type="Proteomes" id="UP000037460">
    <property type="component" value="Unassembled WGS sequence"/>
</dbReference>
<feature type="compositionally biased region" description="Basic and acidic residues" evidence="1">
    <location>
        <begin position="219"/>
        <end position="247"/>
    </location>
</feature>
<feature type="compositionally biased region" description="Low complexity" evidence="1">
    <location>
        <begin position="254"/>
        <end position="271"/>
    </location>
</feature>
<feature type="compositionally biased region" description="Basic and acidic residues" evidence="1">
    <location>
        <begin position="462"/>
        <end position="472"/>
    </location>
</feature>
<feature type="compositionally biased region" description="Acidic residues" evidence="1">
    <location>
        <begin position="51"/>
        <end position="70"/>
    </location>
</feature>
<gene>
    <name evidence="2" type="ORF">Ctob_014379</name>
</gene>